<dbReference type="EnsemblPlants" id="AET3Gv20487900.8">
    <property type="protein sequence ID" value="AET3Gv20487900.8"/>
    <property type="gene ID" value="AET3Gv20487900"/>
</dbReference>
<dbReference type="AlphaFoldDB" id="A0A453EW23"/>
<reference evidence="3" key="1">
    <citation type="journal article" date="2014" name="Science">
        <title>Ancient hybridizations among the ancestral genomes of bread wheat.</title>
        <authorList>
            <consortium name="International Wheat Genome Sequencing Consortium,"/>
            <person name="Marcussen T."/>
            <person name="Sandve S.R."/>
            <person name="Heier L."/>
            <person name="Spannagl M."/>
            <person name="Pfeifer M."/>
            <person name="Jakobsen K.S."/>
            <person name="Wulff B.B."/>
            <person name="Steuernagel B."/>
            <person name="Mayer K.F."/>
            <person name="Olsen O.A."/>
        </authorList>
    </citation>
    <scope>NUCLEOTIDE SEQUENCE [LARGE SCALE GENOMIC DNA]</scope>
    <source>
        <strain evidence="3">cv. AL8/78</strain>
    </source>
</reference>
<reference evidence="2" key="4">
    <citation type="submission" date="2019-03" db="UniProtKB">
        <authorList>
            <consortium name="EnsemblPlants"/>
        </authorList>
    </citation>
    <scope>IDENTIFICATION</scope>
</reference>
<dbReference type="PANTHER" id="PTHR46871:SF3">
    <property type="entry name" value="BAH DOMAIN-CONTAINING PROTEIN"/>
    <property type="match status" value="1"/>
</dbReference>
<reference evidence="2" key="3">
    <citation type="journal article" date="2017" name="Nature">
        <title>Genome sequence of the progenitor of the wheat D genome Aegilops tauschii.</title>
        <authorList>
            <person name="Luo M.C."/>
            <person name="Gu Y.Q."/>
            <person name="Puiu D."/>
            <person name="Wang H."/>
            <person name="Twardziok S.O."/>
            <person name="Deal K.R."/>
            <person name="Huo N."/>
            <person name="Zhu T."/>
            <person name="Wang L."/>
            <person name="Wang Y."/>
            <person name="McGuire P.E."/>
            <person name="Liu S."/>
            <person name="Long H."/>
            <person name="Ramasamy R.K."/>
            <person name="Rodriguez J.C."/>
            <person name="Van S.L."/>
            <person name="Yuan L."/>
            <person name="Wang Z."/>
            <person name="Xia Z."/>
            <person name="Xiao L."/>
            <person name="Anderson O.D."/>
            <person name="Ouyang S."/>
            <person name="Liang Y."/>
            <person name="Zimin A.V."/>
            <person name="Pertea G."/>
            <person name="Qi P."/>
            <person name="Bennetzen J.L."/>
            <person name="Dai X."/>
            <person name="Dawson M.W."/>
            <person name="Muller H.G."/>
            <person name="Kugler K."/>
            <person name="Rivarola-Duarte L."/>
            <person name="Spannagl M."/>
            <person name="Mayer K.F.X."/>
            <person name="Lu F.H."/>
            <person name="Bevan M.W."/>
            <person name="Leroy P."/>
            <person name="Li P."/>
            <person name="You F.M."/>
            <person name="Sun Q."/>
            <person name="Liu Z."/>
            <person name="Lyons E."/>
            <person name="Wicker T."/>
            <person name="Salzberg S.L."/>
            <person name="Devos K.M."/>
            <person name="Dvorak J."/>
        </authorList>
    </citation>
    <scope>NUCLEOTIDE SEQUENCE [LARGE SCALE GENOMIC DNA]</scope>
    <source>
        <strain evidence="2">cv. AL8/78</strain>
    </source>
</reference>
<dbReference type="PANTHER" id="PTHR46871">
    <property type="entry name" value="BROMO-ADJACENT HOMOLOGY (BAH) DOMAIN-CONTAINING PROTEIN"/>
    <property type="match status" value="1"/>
</dbReference>
<proteinExistence type="predicted"/>
<keyword evidence="3" id="KW-1185">Reference proteome</keyword>
<organism evidence="2 3">
    <name type="scientific">Aegilops tauschii subsp. strangulata</name>
    <name type="common">Goatgrass</name>
    <dbReference type="NCBI Taxonomy" id="200361"/>
    <lineage>
        <taxon>Eukaryota</taxon>
        <taxon>Viridiplantae</taxon>
        <taxon>Streptophyta</taxon>
        <taxon>Embryophyta</taxon>
        <taxon>Tracheophyta</taxon>
        <taxon>Spermatophyta</taxon>
        <taxon>Magnoliopsida</taxon>
        <taxon>Liliopsida</taxon>
        <taxon>Poales</taxon>
        <taxon>Poaceae</taxon>
        <taxon>BOP clade</taxon>
        <taxon>Pooideae</taxon>
        <taxon>Triticodae</taxon>
        <taxon>Triticeae</taxon>
        <taxon>Triticinae</taxon>
        <taxon>Aegilops</taxon>
    </lineage>
</organism>
<evidence type="ECO:0000256" key="1">
    <source>
        <dbReference type="SAM" id="MobiDB-lite"/>
    </source>
</evidence>
<dbReference type="InterPro" id="IPR043151">
    <property type="entry name" value="BAH_sf"/>
</dbReference>
<accession>A0A453EW23</accession>
<evidence type="ECO:0000313" key="3">
    <source>
        <dbReference type="Proteomes" id="UP000015105"/>
    </source>
</evidence>
<protein>
    <submittedName>
        <fullName evidence="2">Uncharacterized protein</fullName>
    </submittedName>
</protein>
<feature type="region of interest" description="Disordered" evidence="1">
    <location>
        <begin position="1"/>
        <end position="49"/>
    </location>
</feature>
<reference evidence="3" key="2">
    <citation type="journal article" date="2017" name="Nat. Plants">
        <title>The Aegilops tauschii genome reveals multiple impacts of transposons.</title>
        <authorList>
            <person name="Zhao G."/>
            <person name="Zou C."/>
            <person name="Li K."/>
            <person name="Wang K."/>
            <person name="Li T."/>
            <person name="Gao L."/>
            <person name="Zhang X."/>
            <person name="Wang H."/>
            <person name="Yang Z."/>
            <person name="Liu X."/>
            <person name="Jiang W."/>
            <person name="Mao L."/>
            <person name="Kong X."/>
            <person name="Jiao Y."/>
            <person name="Jia J."/>
        </authorList>
    </citation>
    <scope>NUCLEOTIDE SEQUENCE [LARGE SCALE GENOMIC DNA]</scope>
    <source>
        <strain evidence="3">cv. AL8/78</strain>
    </source>
</reference>
<sequence length="83" mass="8951">QARKPARPAENSDGELGHKAEADEEGDDGNGSDAVPLGNPVEVPGEGKHYSSFEYEGNIYKLEDSAMFSPDLENDKPYVGIIK</sequence>
<name>A0A453EW23_AEGTS</name>
<evidence type="ECO:0000313" key="2">
    <source>
        <dbReference type="EnsemblPlants" id="AET3Gv20487900.8"/>
    </source>
</evidence>
<dbReference type="Proteomes" id="UP000015105">
    <property type="component" value="Chromosome 3D"/>
</dbReference>
<reference evidence="2" key="5">
    <citation type="journal article" date="2021" name="G3 (Bethesda)">
        <title>Aegilops tauschii genome assembly Aet v5.0 features greater sequence contiguity and improved annotation.</title>
        <authorList>
            <person name="Wang L."/>
            <person name="Zhu T."/>
            <person name="Rodriguez J.C."/>
            <person name="Deal K.R."/>
            <person name="Dubcovsky J."/>
            <person name="McGuire P.E."/>
            <person name="Lux T."/>
            <person name="Spannagl M."/>
            <person name="Mayer K.F.X."/>
            <person name="Baldrich P."/>
            <person name="Meyers B.C."/>
            <person name="Huo N."/>
            <person name="Gu Y.Q."/>
            <person name="Zhou H."/>
            <person name="Devos K.M."/>
            <person name="Bennetzen J.L."/>
            <person name="Unver T."/>
            <person name="Budak H."/>
            <person name="Gulick P.J."/>
            <person name="Galiba G."/>
            <person name="Kalapos B."/>
            <person name="Nelson D.R."/>
            <person name="Li P."/>
            <person name="You F.M."/>
            <person name="Luo M.C."/>
            <person name="Dvorak J."/>
        </authorList>
    </citation>
    <scope>NUCLEOTIDE SEQUENCE [LARGE SCALE GENOMIC DNA]</scope>
    <source>
        <strain evidence="2">cv. AL8/78</strain>
    </source>
</reference>
<dbReference type="Gramene" id="AET3Gv20487900.8">
    <property type="protein sequence ID" value="AET3Gv20487900.8"/>
    <property type="gene ID" value="AET3Gv20487900"/>
</dbReference>
<dbReference type="Gene3D" id="2.30.30.490">
    <property type="match status" value="1"/>
</dbReference>